<dbReference type="Gene3D" id="3.40.50.1010">
    <property type="entry name" value="5'-nuclease"/>
    <property type="match status" value="1"/>
</dbReference>
<dbReference type="Proteomes" id="UP000237423">
    <property type="component" value="Unassembled WGS sequence"/>
</dbReference>
<dbReference type="CDD" id="cd18683">
    <property type="entry name" value="PIN_VapC-like"/>
    <property type="match status" value="1"/>
</dbReference>
<reference evidence="2 3" key="1">
    <citation type="submission" date="2017-11" db="EMBL/GenBank/DDBJ databases">
        <title>Draft Genome Sequence of Methylobacter psychrotolerans Sph1T, an Obligate Methanotroph from Low-Temperature Environments.</title>
        <authorList>
            <person name="Oshkin I.Y."/>
            <person name="Miroshnikov K."/>
            <person name="Belova S.E."/>
            <person name="Korzhenkov A."/>
            <person name="Toshchakov S.V."/>
            <person name="Dedysh S.N."/>
        </authorList>
    </citation>
    <scope>NUCLEOTIDE SEQUENCE [LARGE SCALE GENOMIC DNA]</scope>
    <source>
        <strain evidence="2 3">Sph1</strain>
    </source>
</reference>
<dbReference type="InterPro" id="IPR002716">
    <property type="entry name" value="PIN_dom"/>
</dbReference>
<gene>
    <name evidence="2" type="ORF">AADEFJLK_01493</name>
</gene>
<accession>A0A2S5CQ08</accession>
<evidence type="ECO:0000313" key="2">
    <source>
        <dbReference type="EMBL" id="POZ52883.1"/>
    </source>
</evidence>
<dbReference type="InterPro" id="IPR029060">
    <property type="entry name" value="PIN-like_dom_sf"/>
</dbReference>
<comment type="caution">
    <text evidence="2">The sequence shown here is derived from an EMBL/GenBank/DDBJ whole genome shotgun (WGS) entry which is preliminary data.</text>
</comment>
<dbReference type="PANTHER" id="PTHR39664:SF2">
    <property type="entry name" value="NUCLEIC ACID-BINDING PROTEIN, CONTAINING PIN DOMAIN-RELATED"/>
    <property type="match status" value="1"/>
</dbReference>
<feature type="domain" description="PIN" evidence="1">
    <location>
        <begin position="2"/>
        <end position="123"/>
    </location>
</feature>
<proteinExistence type="predicted"/>
<protein>
    <submittedName>
        <fullName evidence="2">PIN domain-containing protein</fullName>
    </submittedName>
</protein>
<dbReference type="RefSeq" id="WP_103973823.1">
    <property type="nucleotide sequence ID" value="NZ_PGFZ01000002.1"/>
</dbReference>
<dbReference type="PANTHER" id="PTHR39664">
    <property type="match status" value="1"/>
</dbReference>
<dbReference type="Pfam" id="PF01850">
    <property type="entry name" value="PIN"/>
    <property type="match status" value="1"/>
</dbReference>
<dbReference type="EMBL" id="PGFZ01000002">
    <property type="protein sequence ID" value="POZ52883.1"/>
    <property type="molecule type" value="Genomic_DNA"/>
</dbReference>
<name>A0A2S5CQ08_9GAMM</name>
<sequence length="134" mass="15184">MIAVDTNIVVRLLVNDPTAQAQVALAKALLKRAKYVYVPQIVQVETVWVLEKSYQFDKAAVLTALKHLQKSPLFILQHKAQFDAALATFATHHADFSDCLILSDCLENTHQLFTFDRKFARLQAVTLLNEKQFV</sequence>
<evidence type="ECO:0000259" key="1">
    <source>
        <dbReference type="Pfam" id="PF01850"/>
    </source>
</evidence>
<evidence type="ECO:0000313" key="3">
    <source>
        <dbReference type="Proteomes" id="UP000237423"/>
    </source>
</evidence>
<dbReference type="SUPFAM" id="SSF88723">
    <property type="entry name" value="PIN domain-like"/>
    <property type="match status" value="1"/>
</dbReference>
<organism evidence="2 3">
    <name type="scientific">Methylovulum psychrotolerans</name>
    <dbReference type="NCBI Taxonomy" id="1704499"/>
    <lineage>
        <taxon>Bacteria</taxon>
        <taxon>Pseudomonadati</taxon>
        <taxon>Pseudomonadota</taxon>
        <taxon>Gammaproteobacteria</taxon>
        <taxon>Methylococcales</taxon>
        <taxon>Methylococcaceae</taxon>
        <taxon>Methylovulum</taxon>
    </lineage>
</organism>
<dbReference type="AlphaFoldDB" id="A0A2S5CQ08"/>